<name>A0A7C8MJP7_9PLEO</name>
<feature type="domain" description="ELYS-like" evidence="3">
    <location>
        <begin position="35"/>
        <end position="270"/>
    </location>
</feature>
<evidence type="ECO:0000256" key="1">
    <source>
        <dbReference type="ARBA" id="ARBA00004123"/>
    </source>
</evidence>
<dbReference type="InterPro" id="IPR052620">
    <property type="entry name" value="ELYS/MEL-28_NucAsmblyFactor"/>
</dbReference>
<keyword evidence="5" id="KW-1185">Reference proteome</keyword>
<gene>
    <name evidence="4" type="ORF">BDV95DRAFT_594888</name>
</gene>
<dbReference type="OrthoDB" id="20729at2759"/>
<sequence length="337" mass="38704">MLDIEEYKAVFPAGVGYTSGLIESIEWSKNELGGTLFFMRLLEVLKLKEFWGLYPPKSGNQLRELHQQIVDAEISLHSKHSLLFYLLKDLSPSHHNESELAAAFAGKVHLENRYWTFIEGLWSMDHLDFETAVGSLTHPSIIPTFSDEIMDALLSRKHDEAPGEDTSSDDILPLAYYNCTKPPLEHENNVKHKFVLYMARRNVTETFYWIRERPEFERKELLELLVKETLGGDTLSFDKDKSKYTREDKATELVSLPFDEQEEEWIEAFLVGGAGRHLKRAADTVLMRRIATGRLQDVARDVKTKGERHDGINWESLKAGVKRGLGPRKEEDSRLVV</sequence>
<dbReference type="PANTHER" id="PTHR21583:SF8">
    <property type="entry name" value="PROTEIN ELYS"/>
    <property type="match status" value="1"/>
</dbReference>
<keyword evidence="2" id="KW-0539">Nucleus</keyword>
<dbReference type="Pfam" id="PF13934">
    <property type="entry name" value="ELYS"/>
    <property type="match status" value="1"/>
</dbReference>
<evidence type="ECO:0000313" key="4">
    <source>
        <dbReference type="EMBL" id="KAF2870964.1"/>
    </source>
</evidence>
<evidence type="ECO:0000256" key="2">
    <source>
        <dbReference type="ARBA" id="ARBA00023242"/>
    </source>
</evidence>
<proteinExistence type="predicted"/>
<reference evidence="4 5" key="1">
    <citation type="submission" date="2020-01" db="EMBL/GenBank/DDBJ databases">
        <authorList>
            <consortium name="DOE Joint Genome Institute"/>
            <person name="Haridas S."/>
            <person name="Albert R."/>
            <person name="Binder M."/>
            <person name="Bloem J."/>
            <person name="Labutti K."/>
            <person name="Salamov A."/>
            <person name="Andreopoulos B."/>
            <person name="Baker S.E."/>
            <person name="Barry K."/>
            <person name="Bills G."/>
            <person name="Bluhm B.H."/>
            <person name="Cannon C."/>
            <person name="Castanera R."/>
            <person name="Culley D.E."/>
            <person name="Daum C."/>
            <person name="Ezra D."/>
            <person name="Gonzalez J.B."/>
            <person name="Henrissat B."/>
            <person name="Kuo A."/>
            <person name="Liang C."/>
            <person name="Lipzen A."/>
            <person name="Lutzoni F."/>
            <person name="Magnuson J."/>
            <person name="Mondo S."/>
            <person name="Nolan M."/>
            <person name="Ohm R."/>
            <person name="Pangilinan J."/>
            <person name="Park H.-J.H."/>
            <person name="Ramirez L."/>
            <person name="Alfaro M."/>
            <person name="Sun H."/>
            <person name="Tritt A."/>
            <person name="Yoshinaga Y."/>
            <person name="Zwiers L.-H.L."/>
            <person name="Turgeon B.G."/>
            <person name="Goodwin S.B."/>
            <person name="Spatafora J.W."/>
            <person name="Crous P.W."/>
            <person name="Grigoriev I.V."/>
        </authorList>
    </citation>
    <scope>NUCLEOTIDE SEQUENCE [LARGE SCALE GENOMIC DNA]</scope>
    <source>
        <strain evidence="4 5">CBS 611.86</strain>
    </source>
</reference>
<dbReference type="GO" id="GO:0005634">
    <property type="term" value="C:nucleus"/>
    <property type="evidence" value="ECO:0007669"/>
    <property type="project" value="UniProtKB-SubCell"/>
</dbReference>
<dbReference type="EMBL" id="JAADJZ010000012">
    <property type="protein sequence ID" value="KAF2870964.1"/>
    <property type="molecule type" value="Genomic_DNA"/>
</dbReference>
<dbReference type="PANTHER" id="PTHR21583">
    <property type="entry name" value="ELYS PROTEIN"/>
    <property type="match status" value="1"/>
</dbReference>
<evidence type="ECO:0000313" key="5">
    <source>
        <dbReference type="Proteomes" id="UP000481861"/>
    </source>
</evidence>
<dbReference type="Proteomes" id="UP000481861">
    <property type="component" value="Unassembled WGS sequence"/>
</dbReference>
<dbReference type="AlphaFoldDB" id="A0A7C8MJP7"/>
<evidence type="ECO:0000259" key="3">
    <source>
        <dbReference type="Pfam" id="PF13934"/>
    </source>
</evidence>
<accession>A0A7C8MJP7</accession>
<comment type="caution">
    <text evidence="4">The sequence shown here is derived from an EMBL/GenBank/DDBJ whole genome shotgun (WGS) entry which is preliminary data.</text>
</comment>
<organism evidence="4 5">
    <name type="scientific">Massariosphaeria phaeospora</name>
    <dbReference type="NCBI Taxonomy" id="100035"/>
    <lineage>
        <taxon>Eukaryota</taxon>
        <taxon>Fungi</taxon>
        <taxon>Dikarya</taxon>
        <taxon>Ascomycota</taxon>
        <taxon>Pezizomycotina</taxon>
        <taxon>Dothideomycetes</taxon>
        <taxon>Pleosporomycetidae</taxon>
        <taxon>Pleosporales</taxon>
        <taxon>Pleosporales incertae sedis</taxon>
        <taxon>Massariosphaeria</taxon>
    </lineage>
</organism>
<protein>
    <submittedName>
        <fullName evidence="4">Nuclear pore complex assembly-domain-containing protein</fullName>
    </submittedName>
</protein>
<dbReference type="InterPro" id="IPR025151">
    <property type="entry name" value="ELYS_dom"/>
</dbReference>
<comment type="subcellular location">
    <subcellularLocation>
        <location evidence="1">Nucleus</location>
    </subcellularLocation>
</comment>